<evidence type="ECO:0000313" key="2">
    <source>
        <dbReference type="EMBL" id="VAX34822.1"/>
    </source>
</evidence>
<accession>A0A3B1D270</accession>
<dbReference type="InterPro" id="IPR007069">
    <property type="entry name" value="Transposase_32"/>
</dbReference>
<dbReference type="GO" id="GO:0006313">
    <property type="term" value="P:DNA transposition"/>
    <property type="evidence" value="ECO:0007669"/>
    <property type="project" value="InterPro"/>
</dbReference>
<name>A0A3B1D270_9ZZZZ</name>
<protein>
    <recommendedName>
        <fullName evidence="1">Transposase IS801/IS1294 domain-containing protein</fullName>
    </recommendedName>
</protein>
<evidence type="ECO:0000259" key="1">
    <source>
        <dbReference type="Pfam" id="PF04986"/>
    </source>
</evidence>
<proteinExistence type="predicted"/>
<dbReference type="GO" id="GO:0003677">
    <property type="term" value="F:DNA binding"/>
    <property type="evidence" value="ECO:0007669"/>
    <property type="project" value="InterPro"/>
</dbReference>
<organism evidence="2">
    <name type="scientific">hydrothermal vent metagenome</name>
    <dbReference type="NCBI Taxonomy" id="652676"/>
    <lineage>
        <taxon>unclassified sequences</taxon>
        <taxon>metagenomes</taxon>
        <taxon>ecological metagenomes</taxon>
    </lineage>
</organism>
<gene>
    <name evidence="2" type="ORF">MNBD_UNCLBAC01-954</name>
</gene>
<dbReference type="GO" id="GO:0004803">
    <property type="term" value="F:transposase activity"/>
    <property type="evidence" value="ECO:0007669"/>
    <property type="project" value="InterPro"/>
</dbReference>
<dbReference type="AlphaFoldDB" id="A0A3B1D270"/>
<sequence length="192" mass="22538">MPPKLKFIKSYSSFNSWLNQLYQKTWVVHLNHSSDNLKRNVEYLGKYLKRPPIGETRIKNYNGKFVTFEFLDHYTNTKETMSLPILQFIARLINHIADKNFRNIRYYGFLANAVSGKLLPLVFNLLNQAKRFLEKKIYTPWRKMIFSSLGIDPLLCLNCGTTMQFRAREPPFKTPLIFLHKGIANGFILLSK</sequence>
<dbReference type="Pfam" id="PF04986">
    <property type="entry name" value="Y2_Tnp"/>
    <property type="match status" value="1"/>
</dbReference>
<dbReference type="EMBL" id="UOGJ01000007">
    <property type="protein sequence ID" value="VAX34822.1"/>
    <property type="molecule type" value="Genomic_DNA"/>
</dbReference>
<reference evidence="2" key="1">
    <citation type="submission" date="2018-06" db="EMBL/GenBank/DDBJ databases">
        <authorList>
            <person name="Zhirakovskaya E."/>
        </authorList>
    </citation>
    <scope>NUCLEOTIDE SEQUENCE</scope>
</reference>
<feature type="domain" description="Transposase IS801/IS1294" evidence="1">
    <location>
        <begin position="8"/>
        <end position="112"/>
    </location>
</feature>